<organism evidence="1 2">
    <name type="scientific">Ceutorhynchus assimilis</name>
    <name type="common">cabbage seed weevil</name>
    <dbReference type="NCBI Taxonomy" id="467358"/>
    <lineage>
        <taxon>Eukaryota</taxon>
        <taxon>Metazoa</taxon>
        <taxon>Ecdysozoa</taxon>
        <taxon>Arthropoda</taxon>
        <taxon>Hexapoda</taxon>
        <taxon>Insecta</taxon>
        <taxon>Pterygota</taxon>
        <taxon>Neoptera</taxon>
        <taxon>Endopterygota</taxon>
        <taxon>Coleoptera</taxon>
        <taxon>Polyphaga</taxon>
        <taxon>Cucujiformia</taxon>
        <taxon>Curculionidae</taxon>
        <taxon>Ceutorhynchinae</taxon>
        <taxon>Ceutorhynchus</taxon>
    </lineage>
</organism>
<proteinExistence type="predicted"/>
<sequence>MTGCFCVDVLLSHINGKKQFTDFTSEELNMIPLDYLIKNANTFELLEIWSKLPPDYKSDFSLQIRLPCFFHYNRADWRTHIDGPVSSQQECYFCNKVLK</sequence>
<evidence type="ECO:0000313" key="1">
    <source>
        <dbReference type="EMBL" id="CAG9769720.1"/>
    </source>
</evidence>
<name>A0A9N9QGR7_9CUCU</name>
<evidence type="ECO:0000313" key="2">
    <source>
        <dbReference type="Proteomes" id="UP001152799"/>
    </source>
</evidence>
<dbReference type="OrthoDB" id="6657680at2759"/>
<dbReference type="AlphaFoldDB" id="A0A9N9QGR7"/>
<keyword evidence="2" id="KW-1185">Reference proteome</keyword>
<dbReference type="Proteomes" id="UP001152799">
    <property type="component" value="Chromosome 5"/>
</dbReference>
<gene>
    <name evidence="1" type="ORF">CEUTPL_LOCUS10222</name>
</gene>
<reference evidence="1" key="1">
    <citation type="submission" date="2022-01" db="EMBL/GenBank/DDBJ databases">
        <authorList>
            <person name="King R."/>
        </authorList>
    </citation>
    <scope>NUCLEOTIDE SEQUENCE</scope>
</reference>
<protein>
    <submittedName>
        <fullName evidence="1">Uncharacterized protein</fullName>
    </submittedName>
</protein>
<accession>A0A9N9QGR7</accession>
<dbReference type="EMBL" id="OU892281">
    <property type="protein sequence ID" value="CAG9769720.1"/>
    <property type="molecule type" value="Genomic_DNA"/>
</dbReference>